<dbReference type="EMBL" id="JABBWM010000007">
    <property type="protein sequence ID" value="KAG2116096.1"/>
    <property type="molecule type" value="Genomic_DNA"/>
</dbReference>
<organism evidence="2 3">
    <name type="scientific">Suillus discolor</name>
    <dbReference type="NCBI Taxonomy" id="1912936"/>
    <lineage>
        <taxon>Eukaryota</taxon>
        <taxon>Fungi</taxon>
        <taxon>Dikarya</taxon>
        <taxon>Basidiomycota</taxon>
        <taxon>Agaricomycotina</taxon>
        <taxon>Agaricomycetes</taxon>
        <taxon>Agaricomycetidae</taxon>
        <taxon>Boletales</taxon>
        <taxon>Suillineae</taxon>
        <taxon>Suillaceae</taxon>
        <taxon>Suillus</taxon>
    </lineage>
</organism>
<dbReference type="GeneID" id="64698230"/>
<proteinExistence type="predicted"/>
<reference evidence="2" key="1">
    <citation type="journal article" date="2020" name="New Phytol.">
        <title>Comparative genomics reveals dynamic genome evolution in host specialist ectomycorrhizal fungi.</title>
        <authorList>
            <person name="Lofgren L.A."/>
            <person name="Nguyen N.H."/>
            <person name="Vilgalys R."/>
            <person name="Ruytinx J."/>
            <person name="Liao H.L."/>
            <person name="Branco S."/>
            <person name="Kuo A."/>
            <person name="LaButti K."/>
            <person name="Lipzen A."/>
            <person name="Andreopoulos W."/>
            <person name="Pangilinan J."/>
            <person name="Riley R."/>
            <person name="Hundley H."/>
            <person name="Na H."/>
            <person name="Barry K."/>
            <person name="Grigoriev I.V."/>
            <person name="Stajich J.E."/>
            <person name="Kennedy P.G."/>
        </authorList>
    </citation>
    <scope>NUCLEOTIDE SEQUENCE</scope>
    <source>
        <strain evidence="2">FC423</strain>
    </source>
</reference>
<dbReference type="RefSeq" id="XP_041297475.1">
    <property type="nucleotide sequence ID" value="XM_041435971.1"/>
</dbReference>
<feature type="signal peptide" evidence="1">
    <location>
        <begin position="1"/>
        <end position="25"/>
    </location>
</feature>
<protein>
    <submittedName>
        <fullName evidence="2">Uncharacterized protein</fullName>
    </submittedName>
</protein>
<evidence type="ECO:0000313" key="3">
    <source>
        <dbReference type="Proteomes" id="UP000823399"/>
    </source>
</evidence>
<keyword evidence="1" id="KW-0732">Signal</keyword>
<name>A0A9P7JYF6_9AGAM</name>
<feature type="chain" id="PRO_5040314036" evidence="1">
    <location>
        <begin position="26"/>
        <end position="97"/>
    </location>
</feature>
<sequence length="97" mass="10137">MKFISLTTTVIMSAAVLSGIVTVQGSNPNGMPCAHNGEYECGTLAGYNNGNQFLFYCSESNMVEVAGDCGCKTCCSILDGGNTGSCIINPFRPSHLT</sequence>
<accession>A0A9P7JYF6</accession>
<comment type="caution">
    <text evidence="2">The sequence shown here is derived from an EMBL/GenBank/DDBJ whole genome shotgun (WGS) entry which is preliminary data.</text>
</comment>
<keyword evidence="3" id="KW-1185">Reference proteome</keyword>
<evidence type="ECO:0000256" key="1">
    <source>
        <dbReference type="SAM" id="SignalP"/>
    </source>
</evidence>
<dbReference type="Proteomes" id="UP000823399">
    <property type="component" value="Unassembled WGS sequence"/>
</dbReference>
<gene>
    <name evidence="2" type="ORF">F5147DRAFT_675960</name>
</gene>
<dbReference type="OrthoDB" id="2680418at2759"/>
<evidence type="ECO:0000313" key="2">
    <source>
        <dbReference type="EMBL" id="KAG2116096.1"/>
    </source>
</evidence>
<dbReference type="AlphaFoldDB" id="A0A9P7JYF6"/>